<feature type="transmembrane region" description="Helical" evidence="8">
    <location>
        <begin position="370"/>
        <end position="396"/>
    </location>
</feature>
<feature type="transmembrane region" description="Helical" evidence="8">
    <location>
        <begin position="265"/>
        <end position="286"/>
    </location>
</feature>
<dbReference type="PANTHER" id="PTHR33567">
    <property type="entry name" value="CHROMATE ION TRANSPORTER (EUROFUNG)"/>
    <property type="match status" value="1"/>
</dbReference>
<feature type="transmembrane region" description="Helical" evidence="8">
    <location>
        <begin position="458"/>
        <end position="476"/>
    </location>
</feature>
<feature type="transmembrane region" description="Helical" evidence="8">
    <location>
        <begin position="178"/>
        <end position="201"/>
    </location>
</feature>
<evidence type="ECO:0000256" key="2">
    <source>
        <dbReference type="ARBA" id="ARBA00005262"/>
    </source>
</evidence>
<comment type="subcellular location">
    <subcellularLocation>
        <location evidence="1">Cell membrane</location>
        <topology evidence="1">Multi-pass membrane protein</topology>
    </subcellularLocation>
</comment>
<feature type="region of interest" description="Disordered" evidence="7">
    <location>
        <begin position="1"/>
        <end position="46"/>
    </location>
</feature>
<feature type="transmembrane region" description="Helical" evidence="8">
    <location>
        <begin position="298"/>
        <end position="322"/>
    </location>
</feature>
<evidence type="ECO:0000256" key="6">
    <source>
        <dbReference type="ARBA" id="ARBA00023136"/>
    </source>
</evidence>
<keyword evidence="4 8" id="KW-0812">Transmembrane</keyword>
<dbReference type="InterPro" id="IPR014047">
    <property type="entry name" value="Chr_Tranpt_l_chain"/>
</dbReference>
<evidence type="ECO:0000256" key="1">
    <source>
        <dbReference type="ARBA" id="ARBA00004651"/>
    </source>
</evidence>
<comment type="similarity">
    <text evidence="2">Belongs to the chromate ion transporter (CHR) (TC 2.A.51) family.</text>
</comment>
<keyword evidence="6 8" id="KW-0472">Membrane</keyword>
<evidence type="ECO:0000313" key="10">
    <source>
        <dbReference type="Proteomes" id="UP001497392"/>
    </source>
</evidence>
<organism evidence="9 10">
    <name type="scientific">Coccomyxa viridis</name>
    <dbReference type="NCBI Taxonomy" id="1274662"/>
    <lineage>
        <taxon>Eukaryota</taxon>
        <taxon>Viridiplantae</taxon>
        <taxon>Chlorophyta</taxon>
        <taxon>core chlorophytes</taxon>
        <taxon>Trebouxiophyceae</taxon>
        <taxon>Trebouxiophyceae incertae sedis</taxon>
        <taxon>Coccomyxaceae</taxon>
        <taxon>Coccomyxa</taxon>
    </lineage>
</organism>
<feature type="transmembrane region" description="Helical" evidence="8">
    <location>
        <begin position="76"/>
        <end position="98"/>
    </location>
</feature>
<dbReference type="PANTHER" id="PTHR33567:SF3">
    <property type="entry name" value="CHROMATE ION TRANSPORTER (EUROFUNG)"/>
    <property type="match status" value="1"/>
</dbReference>
<evidence type="ECO:0000256" key="8">
    <source>
        <dbReference type="SAM" id="Phobius"/>
    </source>
</evidence>
<feature type="transmembrane region" description="Helical" evidence="8">
    <location>
        <begin position="342"/>
        <end position="363"/>
    </location>
</feature>
<accession>A0ABP1GAX1</accession>
<name>A0ABP1GAX1_9CHLO</name>
<feature type="transmembrane region" description="Helical" evidence="8">
    <location>
        <begin position="436"/>
        <end position="452"/>
    </location>
</feature>
<keyword evidence="3" id="KW-1003">Cell membrane</keyword>
<evidence type="ECO:0000313" key="9">
    <source>
        <dbReference type="EMBL" id="CAL5229349.1"/>
    </source>
</evidence>
<dbReference type="InterPro" id="IPR003370">
    <property type="entry name" value="Chromate_transpt"/>
</dbReference>
<dbReference type="EMBL" id="CAXHTA020000020">
    <property type="protein sequence ID" value="CAL5229349.1"/>
    <property type="molecule type" value="Genomic_DNA"/>
</dbReference>
<dbReference type="Proteomes" id="UP001497392">
    <property type="component" value="Unassembled WGS sequence"/>
</dbReference>
<keyword evidence="5 8" id="KW-1133">Transmembrane helix</keyword>
<gene>
    <name evidence="9" type="primary">g12659</name>
    <name evidence="9" type="ORF">VP750_LOCUS11255</name>
</gene>
<feature type="transmembrane region" description="Helical" evidence="8">
    <location>
        <begin position="151"/>
        <end position="172"/>
    </location>
</feature>
<comment type="caution">
    <text evidence="9">The sequence shown here is derived from an EMBL/GenBank/DDBJ whole genome shotgun (WGS) entry which is preliminary data.</text>
</comment>
<evidence type="ECO:0000256" key="4">
    <source>
        <dbReference type="ARBA" id="ARBA00022692"/>
    </source>
</evidence>
<sequence>MSDAKSSKSDIEAPEPRLQASNVSGANGPSSSASGELPTRASDMSTQRSSAVLLDGVKLPDEEAPAAPPVVTYKDLFFRFVLLGWIAFGGPTAHIALFQKVFVEKHRWISSTVFLELLALSQCLPGPTSTQVSFALGVVQKGVSGGLLTGILFQWPGFLIAALAGAGVANFLKDPAPWLRGIIAGLGAVGVALVASAAMRLTFSTCKCKTTMVISLIAAIISFYYPVTWIFPTLILAGGLTTLVIKYKEVSTDANAERVEKLGVGRVTGALLVAIWAGVLVAVIVLRRNTDYAQHQALFWWEAFYRTGSIIFGGGQVVLPLLQNEVVTTGWVSLPDFLTGLALVQAMPGPLFNFAAYLGAIIAHNAGYNIVAGIFICWIALFAPGIVLIYGIMPWWGQFRNYQVYRRMLPGLNAAAVGLISGAVVLLTFQIHGSSPFPTFSMCIGMVCFGLVDFCDCPSPLAVLLGGICGVIGWAAHAH</sequence>
<proteinExistence type="inferred from homology"/>
<feature type="transmembrane region" description="Helical" evidence="8">
    <location>
        <begin position="408"/>
        <end position="429"/>
    </location>
</feature>
<keyword evidence="10" id="KW-1185">Reference proteome</keyword>
<evidence type="ECO:0000256" key="7">
    <source>
        <dbReference type="SAM" id="MobiDB-lite"/>
    </source>
</evidence>
<feature type="transmembrane region" description="Helical" evidence="8">
    <location>
        <begin position="213"/>
        <end position="245"/>
    </location>
</feature>
<dbReference type="NCBIfam" id="TIGR00937">
    <property type="entry name" value="2A51"/>
    <property type="match status" value="1"/>
</dbReference>
<evidence type="ECO:0000256" key="5">
    <source>
        <dbReference type="ARBA" id="ARBA00022989"/>
    </source>
</evidence>
<protein>
    <submittedName>
        <fullName evidence="9">G12659 protein</fullName>
    </submittedName>
</protein>
<feature type="compositionally biased region" description="Basic and acidic residues" evidence="7">
    <location>
        <begin position="1"/>
        <end position="15"/>
    </location>
</feature>
<dbReference type="Pfam" id="PF02417">
    <property type="entry name" value="Chromate_transp"/>
    <property type="match status" value="2"/>
</dbReference>
<dbReference type="PIRSF" id="PIRSF004810">
    <property type="entry name" value="ChrA"/>
    <property type="match status" value="1"/>
</dbReference>
<evidence type="ECO:0000256" key="3">
    <source>
        <dbReference type="ARBA" id="ARBA00022475"/>
    </source>
</evidence>
<reference evidence="9 10" key="1">
    <citation type="submission" date="2024-06" db="EMBL/GenBank/DDBJ databases">
        <authorList>
            <person name="Kraege A."/>
            <person name="Thomma B."/>
        </authorList>
    </citation>
    <scope>NUCLEOTIDE SEQUENCE [LARGE SCALE GENOMIC DNA]</scope>
</reference>
<feature type="compositionally biased region" description="Low complexity" evidence="7">
    <location>
        <begin position="20"/>
        <end position="35"/>
    </location>
</feature>